<keyword evidence="24" id="KW-1185">Reference proteome</keyword>
<dbReference type="CDD" id="cd23985">
    <property type="entry name" value="GT29_ST6GAL1"/>
    <property type="match status" value="1"/>
</dbReference>
<dbReference type="GO" id="GO:0032580">
    <property type="term" value="C:Golgi cisterna membrane"/>
    <property type="evidence" value="ECO:0007669"/>
    <property type="project" value="UniProtKB-SubCell"/>
</dbReference>
<keyword evidence="12" id="KW-0472">Membrane</keyword>
<evidence type="ECO:0000256" key="21">
    <source>
        <dbReference type="ARBA" id="ARBA00080062"/>
    </source>
</evidence>
<dbReference type="Gene3D" id="3.90.1480.20">
    <property type="entry name" value="Glycosyl transferase family 29"/>
    <property type="match status" value="1"/>
</dbReference>
<evidence type="ECO:0000256" key="9">
    <source>
        <dbReference type="ARBA" id="ARBA00022968"/>
    </source>
</evidence>
<evidence type="ECO:0000256" key="5">
    <source>
        <dbReference type="ARBA" id="ARBA00022525"/>
    </source>
</evidence>
<keyword evidence="10" id="KW-1133">Transmembrane helix</keyword>
<keyword evidence="14" id="KW-0325">Glycoprotein</keyword>
<comment type="similarity">
    <text evidence="4">Belongs to the glycosyltransferase 29 family.</text>
</comment>
<comment type="caution">
    <text evidence="23">The sequence shown here is derived from an EMBL/GenBank/DDBJ whole genome shotgun (WGS) entry which is preliminary data.</text>
</comment>
<keyword evidence="5" id="KW-0964">Secreted</keyword>
<evidence type="ECO:0000256" key="2">
    <source>
        <dbReference type="ARBA" id="ARBA00004613"/>
    </source>
</evidence>
<organism evidence="23 24">
    <name type="scientific">Marmota monax</name>
    <name type="common">Woodchuck</name>
    <dbReference type="NCBI Taxonomy" id="9995"/>
    <lineage>
        <taxon>Eukaryota</taxon>
        <taxon>Metazoa</taxon>
        <taxon>Chordata</taxon>
        <taxon>Craniata</taxon>
        <taxon>Vertebrata</taxon>
        <taxon>Euteleostomi</taxon>
        <taxon>Mammalia</taxon>
        <taxon>Eutheria</taxon>
        <taxon>Euarchontoglires</taxon>
        <taxon>Glires</taxon>
        <taxon>Rodentia</taxon>
        <taxon>Sciuromorpha</taxon>
        <taxon>Sciuridae</taxon>
        <taxon>Xerinae</taxon>
        <taxon>Marmotini</taxon>
        <taxon>Marmota</taxon>
    </lineage>
</organism>
<sequence length="521" mass="59120">MVWGSVWPGALPGLRDSICITETACFLSAPSLRSSSLLSSIPPPHTTPGGAAAAFFTENAESTALVPSFHPSAEMFFDHPEKNEPWPPDLIKQTFQKQICSPAQNRGASLNTTFIMIHTNMKKKFSCCIVAFLLFAVICVWKERKKGSYYDSLKLQTKEFQVLKTLEKLTMRSRSQSVSSDNTQDPQKNSQALSGPKDSTKSNPQASFQVWNKESSSKNLIPRLQKILKNYLNMNKYKVSYKGPGPGVKYSADALRCYLRDRVNVSMVEATDFPFNTSDWEGYLPKENIRTKAGPWHRCAVVSSAGSLKSSQLGQEIDDHDAVLRFNGAPTANFQQDVGTKTTIRLMNSQLVTTEKRFLKDGLYNEGILIVWDPSVYHSDIPKWYKNPDYNFFNNYKSYRTMHPGQPFYILRPQMPWELWDVLQEISPEEIQPNPPSSGMLGILIMLTLCDQVDIYEFLPSKRKTDVCYYYQKFFDSACTMGAYHPLLFEKNMVKHLNEGTDEDIYLLGKATLPGFRNIHC</sequence>
<evidence type="ECO:0000256" key="6">
    <source>
        <dbReference type="ARBA" id="ARBA00022676"/>
    </source>
</evidence>
<dbReference type="Proteomes" id="UP000335636">
    <property type="component" value="Unassembled WGS sequence"/>
</dbReference>
<evidence type="ECO:0000256" key="17">
    <source>
        <dbReference type="ARBA" id="ARBA00053057"/>
    </source>
</evidence>
<name>A0A5E4BEM3_MARMO</name>
<comment type="subcellular location">
    <subcellularLocation>
        <location evidence="1">Golgi apparatus</location>
        <location evidence="1">Golgi stack membrane</location>
        <topology evidence="1">Single-pass type II membrane protein</topology>
    </subcellularLocation>
    <subcellularLocation>
        <location evidence="2">Secreted</location>
    </subcellularLocation>
</comment>
<dbReference type="EC" id="2.4.3.1" evidence="16"/>
<dbReference type="FunFam" id="3.90.1480.20:FF:000012">
    <property type="entry name" value="ST6 beta-galactoside alpha-2,6-sialyltransferase 1"/>
    <property type="match status" value="1"/>
</dbReference>
<evidence type="ECO:0000256" key="19">
    <source>
        <dbReference type="ARBA" id="ARBA00076526"/>
    </source>
</evidence>
<evidence type="ECO:0000256" key="11">
    <source>
        <dbReference type="ARBA" id="ARBA00023034"/>
    </source>
</evidence>
<evidence type="ECO:0000256" key="1">
    <source>
        <dbReference type="ARBA" id="ARBA00004447"/>
    </source>
</evidence>
<dbReference type="InterPro" id="IPR001675">
    <property type="entry name" value="Glyco_trans_29"/>
</dbReference>
<evidence type="ECO:0000256" key="8">
    <source>
        <dbReference type="ARBA" id="ARBA00022692"/>
    </source>
</evidence>
<evidence type="ECO:0000256" key="20">
    <source>
        <dbReference type="ARBA" id="ARBA00076676"/>
    </source>
</evidence>
<dbReference type="Pfam" id="PF00777">
    <property type="entry name" value="Glyco_transf_29"/>
    <property type="match status" value="1"/>
</dbReference>
<evidence type="ECO:0000256" key="7">
    <source>
        <dbReference type="ARBA" id="ARBA00022679"/>
    </source>
</evidence>
<gene>
    <name evidence="23" type="ORF">MONAX_5E030662</name>
</gene>
<dbReference type="GO" id="GO:0097503">
    <property type="term" value="P:sialylation"/>
    <property type="evidence" value="ECO:0007669"/>
    <property type="project" value="TreeGrafter"/>
</dbReference>
<feature type="compositionally biased region" description="Polar residues" evidence="22">
    <location>
        <begin position="201"/>
        <end position="214"/>
    </location>
</feature>
<dbReference type="GO" id="GO:0003835">
    <property type="term" value="F:beta-galactoside alpha-2,6-sialyltransferase activity"/>
    <property type="evidence" value="ECO:0007669"/>
    <property type="project" value="UniProtKB-EC"/>
</dbReference>
<reference evidence="23" key="1">
    <citation type="submission" date="2019-04" db="EMBL/GenBank/DDBJ databases">
        <authorList>
            <person name="Alioto T."/>
            <person name="Alioto T."/>
        </authorList>
    </citation>
    <scope>NUCLEOTIDE SEQUENCE [LARGE SCALE GENOMIC DNA]</scope>
</reference>
<evidence type="ECO:0000313" key="24">
    <source>
        <dbReference type="Proteomes" id="UP000335636"/>
    </source>
</evidence>
<dbReference type="InterPro" id="IPR038578">
    <property type="entry name" value="GT29-like_sf"/>
</dbReference>
<evidence type="ECO:0000256" key="10">
    <source>
        <dbReference type="ARBA" id="ARBA00022989"/>
    </source>
</evidence>
<dbReference type="EMBL" id="CABDUW010000362">
    <property type="protein sequence ID" value="VTJ67092.1"/>
    <property type="molecule type" value="Genomic_DNA"/>
</dbReference>
<dbReference type="GO" id="GO:0005576">
    <property type="term" value="C:extracellular region"/>
    <property type="evidence" value="ECO:0007669"/>
    <property type="project" value="UniProtKB-SubCell"/>
</dbReference>
<proteinExistence type="inferred from homology"/>
<keyword evidence="6" id="KW-0328">Glycosyltransferase</keyword>
<keyword evidence="9" id="KW-0735">Signal-anchor</keyword>
<feature type="compositionally biased region" description="Polar residues" evidence="22">
    <location>
        <begin position="173"/>
        <end position="193"/>
    </location>
</feature>
<protein>
    <recommendedName>
        <fullName evidence="18">Beta-galactoside alpha-2,6-sialyltransferase 1</fullName>
        <ecNumber evidence="16">2.4.3.1</ecNumber>
    </recommendedName>
    <alternativeName>
        <fullName evidence="21">CMP-N-acetylneuraminate-beta-galactosamide-alpha-2,6-sialyltransferase 1</fullName>
    </alternativeName>
    <alternativeName>
        <fullName evidence="20">ST6Gal I</fullName>
    </alternativeName>
    <alternativeName>
        <fullName evidence="19">Sialyltransferase 1</fullName>
    </alternativeName>
</protein>
<feature type="region of interest" description="Disordered" evidence="22">
    <location>
        <begin position="173"/>
        <end position="214"/>
    </location>
</feature>
<comment type="catalytic activity">
    <reaction evidence="15">
        <text>a beta-D-galactoside + CMP-N-acetyl-beta-neuraminate = an N-acetyl-alpha-neuraminyl-(2-&gt;6)-beta-D-galactosyl derivative + CMP + H(+)</text>
        <dbReference type="Rhea" id="RHEA:52104"/>
        <dbReference type="ChEBI" id="CHEBI:15378"/>
        <dbReference type="ChEBI" id="CHEBI:28034"/>
        <dbReference type="ChEBI" id="CHEBI:57812"/>
        <dbReference type="ChEBI" id="CHEBI:60377"/>
        <dbReference type="ChEBI" id="CHEBI:136398"/>
        <dbReference type="EC" id="2.4.3.1"/>
    </reaction>
</comment>
<evidence type="ECO:0000256" key="18">
    <source>
        <dbReference type="ARBA" id="ARBA00069321"/>
    </source>
</evidence>
<dbReference type="GO" id="GO:0018279">
    <property type="term" value="P:protein N-linked glycosylation via asparagine"/>
    <property type="evidence" value="ECO:0007669"/>
    <property type="project" value="TreeGrafter"/>
</dbReference>
<evidence type="ECO:0000256" key="13">
    <source>
        <dbReference type="ARBA" id="ARBA00023157"/>
    </source>
</evidence>
<dbReference type="PANTHER" id="PTHR46059">
    <property type="entry name" value="BETA-GALACTOSIDE ALPHA-2,6-SIALYLTRANSFERASE"/>
    <property type="match status" value="1"/>
</dbReference>
<comment type="pathway">
    <text evidence="3">Protein modification; protein glycosylation.</text>
</comment>
<keyword evidence="8" id="KW-0812">Transmembrane</keyword>
<accession>A0A5E4BEM3</accession>
<evidence type="ECO:0000256" key="3">
    <source>
        <dbReference type="ARBA" id="ARBA00004922"/>
    </source>
</evidence>
<keyword evidence="7" id="KW-0808">Transferase</keyword>
<evidence type="ECO:0000313" key="23">
    <source>
        <dbReference type="EMBL" id="VTJ67092.1"/>
    </source>
</evidence>
<keyword evidence="13" id="KW-1015">Disulfide bond</keyword>
<dbReference type="AlphaFoldDB" id="A0A5E4BEM3"/>
<evidence type="ECO:0000256" key="16">
    <source>
        <dbReference type="ARBA" id="ARBA00034329"/>
    </source>
</evidence>
<evidence type="ECO:0000256" key="12">
    <source>
        <dbReference type="ARBA" id="ARBA00023136"/>
    </source>
</evidence>
<evidence type="ECO:0000256" key="14">
    <source>
        <dbReference type="ARBA" id="ARBA00023180"/>
    </source>
</evidence>
<keyword evidence="11" id="KW-0333">Golgi apparatus</keyword>
<dbReference type="PANTHER" id="PTHR46059:SF2">
    <property type="entry name" value="BETA-GALACTOSIDE ALPHA-2,6-SIALYLTRANSFERASE 1"/>
    <property type="match status" value="1"/>
</dbReference>
<evidence type="ECO:0000256" key="22">
    <source>
        <dbReference type="SAM" id="MobiDB-lite"/>
    </source>
</evidence>
<evidence type="ECO:0000256" key="15">
    <source>
        <dbReference type="ARBA" id="ARBA00034249"/>
    </source>
</evidence>
<evidence type="ECO:0000256" key="4">
    <source>
        <dbReference type="ARBA" id="ARBA00006003"/>
    </source>
</evidence>
<comment type="function">
    <text evidence="17">Transfers sialic acid from CMP-sialic acid to galactose-containing acceptor substrates.</text>
</comment>